<dbReference type="PANTHER" id="PTHR43433:SF5">
    <property type="entry name" value="AB HYDROLASE-1 DOMAIN-CONTAINING PROTEIN"/>
    <property type="match status" value="1"/>
</dbReference>
<dbReference type="PANTHER" id="PTHR43433">
    <property type="entry name" value="HYDROLASE, ALPHA/BETA FOLD FAMILY PROTEIN"/>
    <property type="match status" value="1"/>
</dbReference>
<keyword evidence="2" id="KW-0378">Hydrolase</keyword>
<gene>
    <name evidence="2" type="ORF">OU798_21325</name>
</gene>
<dbReference type="AlphaFoldDB" id="A0A9X3FHR5"/>
<feature type="domain" description="AB hydrolase-1" evidence="1">
    <location>
        <begin position="30"/>
        <end position="263"/>
    </location>
</feature>
<dbReference type="SUPFAM" id="SSF53474">
    <property type="entry name" value="alpha/beta-Hydrolases"/>
    <property type="match status" value="1"/>
</dbReference>
<dbReference type="InterPro" id="IPR029058">
    <property type="entry name" value="AB_hydrolase_fold"/>
</dbReference>
<name>A0A9X3FHR5_9BACT</name>
<evidence type="ECO:0000313" key="3">
    <source>
        <dbReference type="Proteomes" id="UP001145087"/>
    </source>
</evidence>
<keyword evidence="3" id="KW-1185">Reference proteome</keyword>
<dbReference type="Gene3D" id="3.40.50.1820">
    <property type="entry name" value="alpha/beta hydrolase"/>
    <property type="match status" value="1"/>
</dbReference>
<protein>
    <submittedName>
        <fullName evidence="2">Alpha/beta hydrolase</fullName>
    </submittedName>
</protein>
<evidence type="ECO:0000259" key="1">
    <source>
        <dbReference type="Pfam" id="PF00561"/>
    </source>
</evidence>
<dbReference type="EMBL" id="JAPOHD010000064">
    <property type="protein sequence ID" value="MCY1722903.1"/>
    <property type="molecule type" value="Genomic_DNA"/>
</dbReference>
<sequence>MKRKTLYIQVEQNINLWVETYGDNNNEACLLIAGAGANCSFWSERLCKKLVDMGLFVIKYDHRDVGYSTKIDFDKNPYDVNQLAKDAVCILDALNLKKAHVAGHSMGGFIVQLLAIHYPERILSMISASSSTNSPNVPLPPEKTWEIFLQFSPTNNLETDLSGFLLVWEYLNGTAKFDTKLAVEYTINIYDRQEIKGALGEGHVKAQSQISDRSNLLKNVHIPTLVIHGEQDYLVDKYGGIQTAECISNSELVLLPEMGHLPFNHIILEKFENEMVRFIAQNRH</sequence>
<comment type="caution">
    <text evidence="2">The sequence shown here is derived from an EMBL/GenBank/DDBJ whole genome shotgun (WGS) entry which is preliminary data.</text>
</comment>
<proteinExistence type="predicted"/>
<evidence type="ECO:0000313" key="2">
    <source>
        <dbReference type="EMBL" id="MCY1722903.1"/>
    </source>
</evidence>
<dbReference type="InterPro" id="IPR000073">
    <property type="entry name" value="AB_hydrolase_1"/>
</dbReference>
<dbReference type="PRINTS" id="PR00111">
    <property type="entry name" value="ABHYDROLASE"/>
</dbReference>
<dbReference type="RefSeq" id="WP_343335227.1">
    <property type="nucleotide sequence ID" value="NZ_JAPOHD010000064.1"/>
</dbReference>
<dbReference type="Pfam" id="PF00561">
    <property type="entry name" value="Abhydrolase_1"/>
    <property type="match status" value="1"/>
</dbReference>
<dbReference type="Proteomes" id="UP001145087">
    <property type="component" value="Unassembled WGS sequence"/>
</dbReference>
<reference evidence="2" key="1">
    <citation type="submission" date="2022-11" db="EMBL/GenBank/DDBJ databases">
        <title>Marilongibacter aestuarii gen. nov., sp. nov., isolated from tidal flat sediment.</title>
        <authorList>
            <person name="Jiayan W."/>
        </authorList>
    </citation>
    <scope>NUCLEOTIDE SEQUENCE</scope>
    <source>
        <strain evidence="2">Z1-6</strain>
    </source>
</reference>
<organism evidence="2 3">
    <name type="scientific">Draconibacterium aestuarii</name>
    <dbReference type="NCBI Taxonomy" id="2998507"/>
    <lineage>
        <taxon>Bacteria</taxon>
        <taxon>Pseudomonadati</taxon>
        <taxon>Bacteroidota</taxon>
        <taxon>Bacteroidia</taxon>
        <taxon>Marinilabiliales</taxon>
        <taxon>Prolixibacteraceae</taxon>
        <taxon>Draconibacterium</taxon>
    </lineage>
</organism>
<dbReference type="InterPro" id="IPR050471">
    <property type="entry name" value="AB_hydrolase"/>
</dbReference>
<accession>A0A9X3FHR5</accession>
<dbReference type="GO" id="GO:0016787">
    <property type="term" value="F:hydrolase activity"/>
    <property type="evidence" value="ECO:0007669"/>
    <property type="project" value="UniProtKB-KW"/>
</dbReference>